<comment type="caution">
    <text evidence="3">The sequence shown here is derived from an EMBL/GenBank/DDBJ whole genome shotgun (WGS) entry which is preliminary data.</text>
</comment>
<evidence type="ECO:0000313" key="3">
    <source>
        <dbReference type="EMBL" id="ETX08750.1"/>
    </source>
</evidence>
<name>W4MEZ7_9BACT</name>
<protein>
    <recommendedName>
        <fullName evidence="5">Glycosyl transferase</fullName>
    </recommendedName>
</protein>
<keyword evidence="4" id="KW-1185">Reference proteome</keyword>
<dbReference type="PANTHER" id="PTHR34136:SF1">
    <property type="entry name" value="UDP-N-ACETYL-D-MANNOSAMINURONIC ACID TRANSFERASE"/>
    <property type="match status" value="1"/>
</dbReference>
<dbReference type="InterPro" id="IPR004629">
    <property type="entry name" value="WecG_TagA_CpsF"/>
</dbReference>
<proteinExistence type="predicted"/>
<evidence type="ECO:0000256" key="2">
    <source>
        <dbReference type="ARBA" id="ARBA00022679"/>
    </source>
</evidence>
<dbReference type="PANTHER" id="PTHR34136">
    <property type="match status" value="1"/>
</dbReference>
<dbReference type="EMBL" id="AZHX01000141">
    <property type="protein sequence ID" value="ETX08750.1"/>
    <property type="molecule type" value="Genomic_DNA"/>
</dbReference>
<keyword evidence="2" id="KW-0808">Transferase</keyword>
<dbReference type="Proteomes" id="UP000019140">
    <property type="component" value="Unassembled WGS sequence"/>
</dbReference>
<keyword evidence="1" id="KW-0328">Glycosyltransferase</keyword>
<dbReference type="Pfam" id="PF03808">
    <property type="entry name" value="Glyco_tran_WecG"/>
    <property type="match status" value="1"/>
</dbReference>
<reference evidence="3 4" key="1">
    <citation type="journal article" date="2014" name="Nature">
        <title>An environmental bacterial taxon with a large and distinct metabolic repertoire.</title>
        <authorList>
            <person name="Wilson M.C."/>
            <person name="Mori T."/>
            <person name="Ruckert C."/>
            <person name="Uria A.R."/>
            <person name="Helf M.J."/>
            <person name="Takada K."/>
            <person name="Gernert C."/>
            <person name="Steffens U.A."/>
            <person name="Heycke N."/>
            <person name="Schmitt S."/>
            <person name="Rinke C."/>
            <person name="Helfrich E.J."/>
            <person name="Brachmann A.O."/>
            <person name="Gurgui C."/>
            <person name="Wakimoto T."/>
            <person name="Kracht M."/>
            <person name="Crusemann M."/>
            <person name="Hentschel U."/>
            <person name="Abe I."/>
            <person name="Matsunaga S."/>
            <person name="Kalinowski J."/>
            <person name="Takeyama H."/>
            <person name="Piel J."/>
        </authorList>
    </citation>
    <scope>NUCLEOTIDE SEQUENCE [LARGE SCALE GENOMIC DNA]</scope>
    <source>
        <strain evidence="4">TSY2</strain>
    </source>
</reference>
<organism evidence="3 4">
    <name type="scientific">Candidatus Entotheonella gemina</name>
    <dbReference type="NCBI Taxonomy" id="1429439"/>
    <lineage>
        <taxon>Bacteria</taxon>
        <taxon>Pseudomonadati</taxon>
        <taxon>Nitrospinota/Tectimicrobiota group</taxon>
        <taxon>Candidatus Tectimicrobiota</taxon>
        <taxon>Candidatus Entotheonellia</taxon>
        <taxon>Candidatus Entotheonellales</taxon>
        <taxon>Candidatus Entotheonellaceae</taxon>
        <taxon>Candidatus Entotheonella</taxon>
    </lineage>
</organism>
<dbReference type="AlphaFoldDB" id="W4MEZ7"/>
<dbReference type="GO" id="GO:0016758">
    <property type="term" value="F:hexosyltransferase activity"/>
    <property type="evidence" value="ECO:0007669"/>
    <property type="project" value="TreeGrafter"/>
</dbReference>
<dbReference type="CDD" id="cd06533">
    <property type="entry name" value="Glyco_transf_WecG_TagA"/>
    <property type="match status" value="1"/>
</dbReference>
<evidence type="ECO:0000256" key="1">
    <source>
        <dbReference type="ARBA" id="ARBA00022676"/>
    </source>
</evidence>
<evidence type="ECO:0008006" key="5">
    <source>
        <dbReference type="Google" id="ProtNLM"/>
    </source>
</evidence>
<sequence length="259" mass="29030">MVAREQAAQQRTEVPEQVEVLGTRIRCLGTHEVLERLLSMVGDERAHSVYIVNAATLNLAYENPLYRAVLNHGDLVLNDGTGVRWAARAQGVRLADNNVGTDLVPLLCEQAAPRGLRLYLIGGGPNTVERAGKCLMARFSGIEVVGMQHGYFLPSQEDAICADIVARDPDVVLVGMGNPLQEWLIDRHLAHLKRGVVIGVGGLFDHLANNLRRAPLWVRQAGFEWAQILWQQPYKWRRYLLGNPLFLYRMRFGHPREGQ</sequence>
<gene>
    <name evidence="3" type="ORF">ETSY2_03555</name>
</gene>
<dbReference type="NCBIfam" id="TIGR00696">
    <property type="entry name" value="wecG_tagA_cpsF"/>
    <property type="match status" value="1"/>
</dbReference>
<accession>W4MEZ7</accession>
<dbReference type="HOGENOM" id="CLU_063203_1_0_7"/>
<evidence type="ECO:0000313" key="4">
    <source>
        <dbReference type="Proteomes" id="UP000019140"/>
    </source>
</evidence>